<proteinExistence type="predicted"/>
<accession>A0ABT2YBK8</accession>
<dbReference type="Pfam" id="PF01593">
    <property type="entry name" value="Amino_oxidase"/>
    <property type="match status" value="1"/>
</dbReference>
<organism evidence="2 3">
    <name type="scientific">Roseateles oligotrophus</name>
    <dbReference type="NCBI Taxonomy" id="1769250"/>
    <lineage>
        <taxon>Bacteria</taxon>
        <taxon>Pseudomonadati</taxon>
        <taxon>Pseudomonadota</taxon>
        <taxon>Betaproteobacteria</taxon>
        <taxon>Burkholderiales</taxon>
        <taxon>Sphaerotilaceae</taxon>
        <taxon>Roseateles</taxon>
    </lineage>
</organism>
<dbReference type="PANTHER" id="PTHR42923">
    <property type="entry name" value="PROTOPORPHYRINOGEN OXIDASE"/>
    <property type="match status" value="1"/>
</dbReference>
<dbReference type="InterPro" id="IPR002937">
    <property type="entry name" value="Amino_oxidase"/>
</dbReference>
<evidence type="ECO:0000313" key="2">
    <source>
        <dbReference type="EMBL" id="MCV2367442.1"/>
    </source>
</evidence>
<comment type="caution">
    <text evidence="2">The sequence shown here is derived from an EMBL/GenBank/DDBJ whole genome shotgun (WGS) entry which is preliminary data.</text>
</comment>
<dbReference type="Gene3D" id="3.90.660.10">
    <property type="match status" value="1"/>
</dbReference>
<keyword evidence="2" id="KW-0560">Oxidoreductase</keyword>
<dbReference type="PANTHER" id="PTHR42923:SF47">
    <property type="entry name" value="BLR3003 PROTEIN"/>
    <property type="match status" value="1"/>
</dbReference>
<gene>
    <name evidence="2" type="primary">hpnE</name>
    <name evidence="2" type="ORF">LNV07_04980</name>
</gene>
<dbReference type="InterPro" id="IPR036188">
    <property type="entry name" value="FAD/NAD-bd_sf"/>
</dbReference>
<dbReference type="SUPFAM" id="SSF51905">
    <property type="entry name" value="FAD/NAD(P)-binding domain"/>
    <property type="match status" value="1"/>
</dbReference>
<reference evidence="2 3" key="1">
    <citation type="submission" date="2021-11" db="EMBL/GenBank/DDBJ databases">
        <authorList>
            <person name="Liang Q."/>
            <person name="Mou H."/>
            <person name="Liu Z."/>
        </authorList>
    </citation>
    <scope>NUCLEOTIDE SEQUENCE [LARGE SCALE GENOMIC DNA]</scope>
    <source>
        <strain evidence="2 3">CHU3</strain>
    </source>
</reference>
<dbReference type="EMBL" id="JAJIRN010000002">
    <property type="protein sequence ID" value="MCV2367442.1"/>
    <property type="molecule type" value="Genomic_DNA"/>
</dbReference>
<evidence type="ECO:0000259" key="1">
    <source>
        <dbReference type="Pfam" id="PF01593"/>
    </source>
</evidence>
<dbReference type="EC" id="1.17.8.1" evidence="2"/>
<keyword evidence="3" id="KW-1185">Reference proteome</keyword>
<sequence length="425" mass="44821">MTAKRVAIVGGGWAGLAAAVKASQLGYQVTLFEMAQHLGGRARSLGAPDAGPRLDNGQHILIGAYQASLSLLEAVGVDLKQGFLRQPLRLRYPRHEGLCLPPGPALISFVRGILAYRAWPLAARLSLLLTATGWLLRRFECAPMLNVAALSAGLPAIVRQELIEPLCVAALNTPADQASAQVFLRVLRDALFSGRGSADLLLPKLPLSALLAEPAATWLSARGVKIHLNTRVQALTQCPAGWSVDGQAFEQVILACTSAQAAILCAEIAPAWASQAGALQYQPIMTVYLRSAGSQLPAAMVALQESAEAPAQFAFDLGQLGHDPGLFAFVISGAANWVERGLAASGEATLQQALAQFTWHNPPQIHRVLAEKRATFACIPGLQRPPTSIKPGLWAAGDYVDGPYPATLEGAVRAGFNAAANLPPI</sequence>
<name>A0ABT2YBK8_9BURK</name>
<feature type="domain" description="Amine oxidase" evidence="1">
    <location>
        <begin position="14"/>
        <end position="421"/>
    </location>
</feature>
<dbReference type="Proteomes" id="UP001209701">
    <property type="component" value="Unassembled WGS sequence"/>
</dbReference>
<dbReference type="Gene3D" id="3.50.50.60">
    <property type="entry name" value="FAD/NAD(P)-binding domain"/>
    <property type="match status" value="2"/>
</dbReference>
<evidence type="ECO:0000313" key="3">
    <source>
        <dbReference type="Proteomes" id="UP001209701"/>
    </source>
</evidence>
<dbReference type="NCBIfam" id="TIGR03467">
    <property type="entry name" value="HpnE"/>
    <property type="match status" value="1"/>
</dbReference>
<dbReference type="GO" id="GO:0016491">
    <property type="term" value="F:oxidoreductase activity"/>
    <property type="evidence" value="ECO:0007669"/>
    <property type="project" value="UniProtKB-KW"/>
</dbReference>
<protein>
    <submittedName>
        <fullName evidence="2">Hydroxysqualene dehydroxylase HpnE</fullName>
        <ecNumber evidence="2">1.17.8.1</ecNumber>
    </submittedName>
</protein>
<dbReference type="InterPro" id="IPR017830">
    <property type="entry name" value="SQase_HpnE"/>
</dbReference>
<dbReference type="InterPro" id="IPR050464">
    <property type="entry name" value="Zeta_carotene_desat/Oxidored"/>
</dbReference>
<dbReference type="Gene3D" id="1.10.405.20">
    <property type="match status" value="1"/>
</dbReference>